<feature type="region of interest" description="Disordered" evidence="1">
    <location>
        <begin position="85"/>
        <end position="142"/>
    </location>
</feature>
<organism evidence="3">
    <name type="scientific">Acromyrmex echinatior</name>
    <name type="common">Panamanian leafcutter ant</name>
    <name type="synonym">Acromyrmex octospinosus echinatior</name>
    <dbReference type="NCBI Taxonomy" id="103372"/>
    <lineage>
        <taxon>Eukaryota</taxon>
        <taxon>Metazoa</taxon>
        <taxon>Ecdysozoa</taxon>
        <taxon>Arthropoda</taxon>
        <taxon>Hexapoda</taxon>
        <taxon>Insecta</taxon>
        <taxon>Pterygota</taxon>
        <taxon>Neoptera</taxon>
        <taxon>Endopterygota</taxon>
        <taxon>Hymenoptera</taxon>
        <taxon>Apocrita</taxon>
        <taxon>Aculeata</taxon>
        <taxon>Formicoidea</taxon>
        <taxon>Formicidae</taxon>
        <taxon>Myrmicinae</taxon>
        <taxon>Acromyrmex</taxon>
    </lineage>
</organism>
<sequence>METTPTGVAERMDPVSEESWTLMKGLKKRTRTSPTSIKDTKKRQTTIKNYWLNSPVPGIHMRYPTDAAPVMRIPGRLQHAISATIRRPGATGSNTSMSPCPCDFNRQMEHRQRHREQQQQQQQQQPHTKKETTTTRPGVPREIAATAITIATALSHK</sequence>
<evidence type="ECO:0000313" key="2">
    <source>
        <dbReference type="EMBL" id="EGI61187.1"/>
    </source>
</evidence>
<gene>
    <name evidence="2" type="ORF">G5I_10559</name>
</gene>
<dbReference type="InParanoid" id="F4WX82"/>
<reference evidence="2" key="1">
    <citation type="submission" date="2011-02" db="EMBL/GenBank/DDBJ databases">
        <title>The genome of the leaf-cutting ant Acromyrmex echinatior suggests key adaptations to social evolution and fungus farming.</title>
        <authorList>
            <person name="Nygaard S."/>
            <person name="Zhang G."/>
        </authorList>
    </citation>
    <scope>NUCLEOTIDE SEQUENCE</scope>
</reference>
<accession>F4WX82</accession>
<dbReference type="Proteomes" id="UP000007755">
    <property type="component" value="Unassembled WGS sequence"/>
</dbReference>
<name>F4WX82_ACREC</name>
<protein>
    <submittedName>
        <fullName evidence="2">Uncharacterized protein</fullName>
    </submittedName>
</protein>
<dbReference type="AlphaFoldDB" id="F4WX82"/>
<evidence type="ECO:0000256" key="1">
    <source>
        <dbReference type="SAM" id="MobiDB-lite"/>
    </source>
</evidence>
<dbReference type="EMBL" id="GL888419">
    <property type="protein sequence ID" value="EGI61187.1"/>
    <property type="molecule type" value="Genomic_DNA"/>
</dbReference>
<evidence type="ECO:0000313" key="3">
    <source>
        <dbReference type="Proteomes" id="UP000007755"/>
    </source>
</evidence>
<proteinExistence type="predicted"/>
<keyword evidence="3" id="KW-1185">Reference proteome</keyword>